<protein>
    <submittedName>
        <fullName evidence="1">Uncharacterized protein</fullName>
    </submittedName>
</protein>
<sequence length="75" mass="8858">MTKSEKGELWKEEREAERELDPRAKPRVFCVVFFCIFLLSLLLLALPERFGVIELKLLFDLEPESAERDSELKLF</sequence>
<evidence type="ECO:0000313" key="1">
    <source>
        <dbReference type="EMBL" id="KAI8555415.1"/>
    </source>
</evidence>
<gene>
    <name evidence="1" type="ORF">RHMOL_Rhmol05G0173000</name>
</gene>
<reference evidence="1" key="1">
    <citation type="submission" date="2022-02" db="EMBL/GenBank/DDBJ databases">
        <title>Plant Genome Project.</title>
        <authorList>
            <person name="Zhang R.-G."/>
        </authorList>
    </citation>
    <scope>NUCLEOTIDE SEQUENCE</scope>
    <source>
        <strain evidence="1">AT1</strain>
    </source>
</reference>
<comment type="caution">
    <text evidence="1">The sequence shown here is derived from an EMBL/GenBank/DDBJ whole genome shotgun (WGS) entry which is preliminary data.</text>
</comment>
<organism evidence="1 2">
    <name type="scientific">Rhododendron molle</name>
    <name type="common">Chinese azalea</name>
    <name type="synonym">Azalea mollis</name>
    <dbReference type="NCBI Taxonomy" id="49168"/>
    <lineage>
        <taxon>Eukaryota</taxon>
        <taxon>Viridiplantae</taxon>
        <taxon>Streptophyta</taxon>
        <taxon>Embryophyta</taxon>
        <taxon>Tracheophyta</taxon>
        <taxon>Spermatophyta</taxon>
        <taxon>Magnoliopsida</taxon>
        <taxon>eudicotyledons</taxon>
        <taxon>Gunneridae</taxon>
        <taxon>Pentapetalae</taxon>
        <taxon>asterids</taxon>
        <taxon>Ericales</taxon>
        <taxon>Ericaceae</taxon>
        <taxon>Ericoideae</taxon>
        <taxon>Rhodoreae</taxon>
        <taxon>Rhododendron</taxon>
    </lineage>
</organism>
<keyword evidence="2" id="KW-1185">Reference proteome</keyword>
<proteinExistence type="predicted"/>
<name>A0ACC0NQD5_RHOML</name>
<evidence type="ECO:0000313" key="2">
    <source>
        <dbReference type="Proteomes" id="UP001062846"/>
    </source>
</evidence>
<dbReference type="EMBL" id="CM046392">
    <property type="protein sequence ID" value="KAI8555415.1"/>
    <property type="molecule type" value="Genomic_DNA"/>
</dbReference>
<dbReference type="Proteomes" id="UP001062846">
    <property type="component" value="Chromosome 5"/>
</dbReference>
<accession>A0ACC0NQD5</accession>